<accession>A0AAV9VGA9</accession>
<name>A0AAV9VGA9_9PEZI</name>
<feature type="region of interest" description="Disordered" evidence="1">
    <location>
        <begin position="277"/>
        <end position="296"/>
    </location>
</feature>
<feature type="compositionally biased region" description="Acidic residues" evidence="1">
    <location>
        <begin position="387"/>
        <end position="397"/>
    </location>
</feature>
<evidence type="ECO:0000313" key="2">
    <source>
        <dbReference type="EMBL" id="KAK6358780.1"/>
    </source>
</evidence>
<feature type="compositionally biased region" description="Basic and acidic residues" evidence="1">
    <location>
        <begin position="665"/>
        <end position="689"/>
    </location>
</feature>
<reference evidence="2 3" key="1">
    <citation type="submission" date="2019-10" db="EMBL/GenBank/DDBJ databases">
        <authorList>
            <person name="Palmer J.M."/>
        </authorList>
    </citation>
    <scope>NUCLEOTIDE SEQUENCE [LARGE SCALE GENOMIC DNA]</scope>
    <source>
        <strain evidence="2 3">TWF730</strain>
    </source>
</reference>
<feature type="region of interest" description="Disordered" evidence="1">
    <location>
        <begin position="301"/>
        <end position="511"/>
    </location>
</feature>
<feature type="compositionally biased region" description="Acidic residues" evidence="1">
    <location>
        <begin position="323"/>
        <end position="334"/>
    </location>
</feature>
<organism evidence="2 3">
    <name type="scientific">Orbilia blumenaviensis</name>
    <dbReference type="NCBI Taxonomy" id="1796055"/>
    <lineage>
        <taxon>Eukaryota</taxon>
        <taxon>Fungi</taxon>
        <taxon>Dikarya</taxon>
        <taxon>Ascomycota</taxon>
        <taxon>Pezizomycotina</taxon>
        <taxon>Orbiliomycetes</taxon>
        <taxon>Orbiliales</taxon>
        <taxon>Orbiliaceae</taxon>
        <taxon>Orbilia</taxon>
    </lineage>
</organism>
<sequence>MDDNPKKGESPSSQSDKKPKDTKISSSSSKDGKASHKPPRSGFFQNVGSTSREDSPETLEAAHQLTMLSRESEPDGPPSNAYTAPIGSGRSVEKKKVTFKTGVEGGGLPLHPSVFRPFNPADHPTLINDFDTLEKRLLRVGLTCTFPPDSYCRPNGNPEWSLKSILQSRYMENINARRVEYEAQFVSSTGRVVATQWFLFDDLNWPWGVRIMRNFHERNLCKPMDPRLKDPAVLKTEWNGPRSDWFNGKDIYMEETISKDIYFQTKHEQVERYKKTVAAKKTPKSDPPPYSAAYIPPSWKPRVLRLRPPKPEPPPELSPDTTSSDEAENEDIEMTEAMTGSEESYSEGSDPDMQVTFQKALHYFKVEKAKEEGKRKGKDKKAGSNSEPEEIDDDFEDYYLSPDPVDVEAIGSKVDQKTEEEKSAEKSLWIQKMKRASQNLIRKKPRLGSPRKGADKKKDDKDEKKDDKDENKDGKFEKKDDKNKKKDDKDMKEEDEENWEPPATINDLRPPVVYGRWVLSMPLEGDFLPPMVLPHRTSVGETERDTSESRTSTRYEKPLVKKKSFKSRKDVGGKERNPGMASDDEKETTPGTAAMDNLSINQEASGESSPETKSSGSAVKRSRASAGSLRGDSKRTRQFDEDEEMGGVEESSIHGELAEDEEMKEVENDSKKASKEKGLGGSGDMRKGG</sequence>
<dbReference type="Proteomes" id="UP001373714">
    <property type="component" value="Unassembled WGS sequence"/>
</dbReference>
<evidence type="ECO:0000313" key="3">
    <source>
        <dbReference type="Proteomes" id="UP001373714"/>
    </source>
</evidence>
<keyword evidence="3" id="KW-1185">Reference proteome</keyword>
<feature type="compositionally biased region" description="Basic and acidic residues" evidence="1">
    <location>
        <begin position="567"/>
        <end position="577"/>
    </location>
</feature>
<feature type="compositionally biased region" description="Basic and acidic residues" evidence="1">
    <location>
        <begin position="364"/>
        <end position="374"/>
    </location>
</feature>
<feature type="region of interest" description="Disordered" evidence="1">
    <location>
        <begin position="526"/>
        <end position="689"/>
    </location>
</feature>
<feature type="region of interest" description="Disordered" evidence="1">
    <location>
        <begin position="1"/>
        <end position="93"/>
    </location>
</feature>
<dbReference type="EMBL" id="JAVHNS010000004">
    <property type="protein sequence ID" value="KAK6358780.1"/>
    <property type="molecule type" value="Genomic_DNA"/>
</dbReference>
<feature type="compositionally biased region" description="Basic and acidic residues" evidence="1">
    <location>
        <begin position="452"/>
        <end position="492"/>
    </location>
</feature>
<evidence type="ECO:0000256" key="1">
    <source>
        <dbReference type="SAM" id="MobiDB-lite"/>
    </source>
</evidence>
<protein>
    <submittedName>
        <fullName evidence="2">Uncharacterized protein</fullName>
    </submittedName>
</protein>
<gene>
    <name evidence="2" type="ORF">TWF730_008099</name>
</gene>
<feature type="compositionally biased region" description="Basic and acidic residues" evidence="1">
    <location>
        <begin position="1"/>
        <end position="23"/>
    </location>
</feature>
<feature type="compositionally biased region" description="Basic and acidic residues" evidence="1">
    <location>
        <begin position="414"/>
        <end position="425"/>
    </location>
</feature>
<feature type="compositionally biased region" description="Basic and acidic residues" evidence="1">
    <location>
        <begin position="541"/>
        <end position="559"/>
    </location>
</feature>
<dbReference type="AlphaFoldDB" id="A0AAV9VGA9"/>
<proteinExistence type="predicted"/>
<feature type="compositionally biased region" description="Polar residues" evidence="1">
    <location>
        <begin position="598"/>
        <end position="617"/>
    </location>
</feature>
<comment type="caution">
    <text evidence="2">The sequence shown here is derived from an EMBL/GenBank/DDBJ whole genome shotgun (WGS) entry which is preliminary data.</text>
</comment>